<dbReference type="PANTHER" id="PTHR43437">
    <property type="entry name" value="HYDROXYACYL-THIOESTER DEHYDRATASE TYPE 2, MITOCHONDRIAL-RELATED"/>
    <property type="match status" value="1"/>
</dbReference>
<reference evidence="2 3" key="1">
    <citation type="submission" date="2019-05" db="EMBL/GenBank/DDBJ databases">
        <authorList>
            <person name="Zhou X."/>
        </authorList>
    </citation>
    <scope>NUCLEOTIDE SEQUENCE [LARGE SCALE GENOMIC DNA]</scope>
    <source>
        <strain evidence="2 3">DSM 432</strain>
    </source>
</reference>
<dbReference type="OrthoDB" id="9797938at2"/>
<feature type="domain" description="MaoC-like" evidence="1">
    <location>
        <begin position="12"/>
        <end position="113"/>
    </location>
</feature>
<dbReference type="SUPFAM" id="SSF54637">
    <property type="entry name" value="Thioesterase/thiol ester dehydrase-isomerase"/>
    <property type="match status" value="1"/>
</dbReference>
<dbReference type="PANTHER" id="PTHR43437:SF3">
    <property type="entry name" value="HYDROXYACYL-THIOESTER DEHYDRATASE TYPE 2, MITOCHONDRIAL"/>
    <property type="match status" value="1"/>
</dbReference>
<organism evidence="2 3">
    <name type="scientific">Xanthobacter autotrophicus</name>
    <dbReference type="NCBI Taxonomy" id="280"/>
    <lineage>
        <taxon>Bacteria</taxon>
        <taxon>Pseudomonadati</taxon>
        <taxon>Pseudomonadota</taxon>
        <taxon>Alphaproteobacteria</taxon>
        <taxon>Hyphomicrobiales</taxon>
        <taxon>Xanthobacteraceae</taxon>
        <taxon>Xanthobacter</taxon>
    </lineage>
</organism>
<dbReference type="GO" id="GO:0019171">
    <property type="term" value="F:(3R)-hydroxyacyl-[acyl-carrier-protein] dehydratase activity"/>
    <property type="evidence" value="ECO:0007669"/>
    <property type="project" value="TreeGrafter"/>
</dbReference>
<evidence type="ECO:0000259" key="1">
    <source>
        <dbReference type="Pfam" id="PF01575"/>
    </source>
</evidence>
<evidence type="ECO:0000313" key="2">
    <source>
        <dbReference type="EMBL" id="TLX41266.1"/>
    </source>
</evidence>
<protein>
    <submittedName>
        <fullName evidence="2">Dehydratase</fullName>
    </submittedName>
</protein>
<dbReference type="InterPro" id="IPR050965">
    <property type="entry name" value="UPF0336/Enoyl-CoA_hydratase"/>
</dbReference>
<evidence type="ECO:0000313" key="3">
    <source>
        <dbReference type="Proteomes" id="UP000305131"/>
    </source>
</evidence>
<dbReference type="Proteomes" id="UP000305131">
    <property type="component" value="Unassembled WGS sequence"/>
</dbReference>
<dbReference type="RefSeq" id="WP_138401306.1">
    <property type="nucleotide sequence ID" value="NZ_JBAFVI010000003.1"/>
</dbReference>
<sequence>MAGHEGPVEIGRFTFTKAEILRFAQAFDPQPFHVDEAAAAASPFGGLVASGWHTACVWMGLFVRAAAVDGLPPDHPAVLSPVGVGFGMTELKWLAPVRAGDTLTFFTEVLDARPSGSRPGWTIFHRRNSAQREDGTEVLTFEIKHMAPAALL</sequence>
<dbReference type="Pfam" id="PF01575">
    <property type="entry name" value="MaoC_dehydratas"/>
    <property type="match status" value="1"/>
</dbReference>
<name>A0A6C1KP60_XANAU</name>
<dbReference type="Gene3D" id="3.10.129.10">
    <property type="entry name" value="Hotdog Thioesterase"/>
    <property type="match status" value="1"/>
</dbReference>
<gene>
    <name evidence="2" type="ORF">FBQ73_20300</name>
</gene>
<dbReference type="EMBL" id="VAUP01000038">
    <property type="protein sequence ID" value="TLX41266.1"/>
    <property type="molecule type" value="Genomic_DNA"/>
</dbReference>
<dbReference type="InterPro" id="IPR029069">
    <property type="entry name" value="HotDog_dom_sf"/>
</dbReference>
<dbReference type="InterPro" id="IPR002539">
    <property type="entry name" value="MaoC-like_dom"/>
</dbReference>
<accession>A0A6C1KP60</accession>
<dbReference type="GeneID" id="95775800"/>
<dbReference type="AlphaFoldDB" id="A0A6C1KP60"/>
<proteinExistence type="predicted"/>
<comment type="caution">
    <text evidence="2">The sequence shown here is derived from an EMBL/GenBank/DDBJ whole genome shotgun (WGS) entry which is preliminary data.</text>
</comment>
<dbReference type="GO" id="GO:0006633">
    <property type="term" value="P:fatty acid biosynthetic process"/>
    <property type="evidence" value="ECO:0007669"/>
    <property type="project" value="TreeGrafter"/>
</dbReference>